<proteinExistence type="predicted"/>
<evidence type="ECO:0000256" key="1">
    <source>
        <dbReference type="SAM" id="MobiDB-lite"/>
    </source>
</evidence>
<name>R7YYT2_CONA1</name>
<evidence type="ECO:0000313" key="3">
    <source>
        <dbReference type="Proteomes" id="UP000016924"/>
    </source>
</evidence>
<dbReference type="GeneID" id="19903508"/>
<reference evidence="3" key="1">
    <citation type="submission" date="2012-06" db="EMBL/GenBank/DDBJ databases">
        <title>The genome sequence of Coniosporium apollinis CBS 100218.</title>
        <authorList>
            <consortium name="The Broad Institute Genome Sequencing Platform"/>
            <person name="Cuomo C."/>
            <person name="Gorbushina A."/>
            <person name="Noack S."/>
            <person name="Walker B."/>
            <person name="Young S.K."/>
            <person name="Zeng Q."/>
            <person name="Gargeya S."/>
            <person name="Fitzgerald M."/>
            <person name="Haas B."/>
            <person name="Abouelleil A."/>
            <person name="Alvarado L."/>
            <person name="Arachchi H.M."/>
            <person name="Berlin A.M."/>
            <person name="Chapman S.B."/>
            <person name="Goldberg J."/>
            <person name="Griggs A."/>
            <person name="Gujja S."/>
            <person name="Hansen M."/>
            <person name="Howarth C."/>
            <person name="Imamovic A."/>
            <person name="Larimer J."/>
            <person name="McCowan C."/>
            <person name="Montmayeur A."/>
            <person name="Murphy C."/>
            <person name="Neiman D."/>
            <person name="Pearson M."/>
            <person name="Priest M."/>
            <person name="Roberts A."/>
            <person name="Saif S."/>
            <person name="Shea T."/>
            <person name="Sisk P."/>
            <person name="Sykes S."/>
            <person name="Wortman J."/>
            <person name="Nusbaum C."/>
            <person name="Birren B."/>
        </authorList>
    </citation>
    <scope>NUCLEOTIDE SEQUENCE [LARGE SCALE GENOMIC DNA]</scope>
    <source>
        <strain evidence="3">CBS 100218</strain>
    </source>
</reference>
<dbReference type="RefSeq" id="XP_007782397.1">
    <property type="nucleotide sequence ID" value="XM_007784207.1"/>
</dbReference>
<dbReference type="Proteomes" id="UP000016924">
    <property type="component" value="Unassembled WGS sequence"/>
</dbReference>
<evidence type="ECO:0000313" key="2">
    <source>
        <dbReference type="EMBL" id="EON67080.1"/>
    </source>
</evidence>
<sequence length="102" mass="11082">METAHLLEATASSGAVDPTMSPVSNTPLRTFEDYQASADPSDNVYFSLDSFRIRWPIFGELSDIMVIDDPMDASSTARLFKTADGWHPIATAPVSYPPISAT</sequence>
<dbReference type="OrthoDB" id="3783451at2759"/>
<feature type="region of interest" description="Disordered" evidence="1">
    <location>
        <begin position="1"/>
        <end position="24"/>
    </location>
</feature>
<dbReference type="HOGENOM" id="CLU_2277335_0_0_1"/>
<protein>
    <submittedName>
        <fullName evidence="2">Uncharacterized protein</fullName>
    </submittedName>
</protein>
<organism evidence="2 3">
    <name type="scientific">Coniosporium apollinis (strain CBS 100218)</name>
    <name type="common">Rock-inhabiting black yeast</name>
    <dbReference type="NCBI Taxonomy" id="1168221"/>
    <lineage>
        <taxon>Eukaryota</taxon>
        <taxon>Fungi</taxon>
        <taxon>Dikarya</taxon>
        <taxon>Ascomycota</taxon>
        <taxon>Pezizomycotina</taxon>
        <taxon>Dothideomycetes</taxon>
        <taxon>Dothideomycetes incertae sedis</taxon>
        <taxon>Coniosporium</taxon>
    </lineage>
</organism>
<gene>
    <name evidence="2" type="ORF">W97_06197</name>
</gene>
<accession>R7YYT2</accession>
<keyword evidence="3" id="KW-1185">Reference proteome</keyword>
<dbReference type="EMBL" id="JH767584">
    <property type="protein sequence ID" value="EON67080.1"/>
    <property type="molecule type" value="Genomic_DNA"/>
</dbReference>
<dbReference type="AlphaFoldDB" id="R7YYT2"/>